<proteinExistence type="predicted"/>
<protein>
    <submittedName>
        <fullName evidence="1">Uncharacterized protein</fullName>
    </submittedName>
</protein>
<reference evidence="1 2" key="1">
    <citation type="submission" date="2017-10" db="EMBL/GenBank/DDBJ databases">
        <authorList>
            <person name="Banno H."/>
            <person name="Chua N.-H."/>
        </authorList>
    </citation>
    <scope>NUCLEOTIDE SEQUENCE [LARGE SCALE GENOMIC DNA]</scope>
    <source>
        <strain evidence="1">Vibrio tapetis CECT4600</strain>
    </source>
</reference>
<dbReference type="AlphaFoldDB" id="A0A2N8ZFN8"/>
<evidence type="ECO:0000313" key="2">
    <source>
        <dbReference type="Proteomes" id="UP000235828"/>
    </source>
</evidence>
<gene>
    <name evidence="1" type="ORF">VTAP4600_A2761</name>
</gene>
<evidence type="ECO:0000313" key="1">
    <source>
        <dbReference type="EMBL" id="SON50727.1"/>
    </source>
</evidence>
<name>A0A2N8ZFN8_9VIBR</name>
<dbReference type="KEGG" id="vta:A2761"/>
<organism evidence="1 2">
    <name type="scientific">Vibrio tapetis subsp. tapetis</name>
    <dbReference type="NCBI Taxonomy" id="1671868"/>
    <lineage>
        <taxon>Bacteria</taxon>
        <taxon>Pseudomonadati</taxon>
        <taxon>Pseudomonadota</taxon>
        <taxon>Gammaproteobacteria</taxon>
        <taxon>Vibrionales</taxon>
        <taxon>Vibrionaceae</taxon>
        <taxon>Vibrio</taxon>
    </lineage>
</organism>
<sequence>MRGMRRRRLTLLDVEKHMEFAMLIRIRKARDDKSGRALAFIVSRF</sequence>
<keyword evidence="2" id="KW-1185">Reference proteome</keyword>
<dbReference type="Proteomes" id="UP000235828">
    <property type="component" value="Chromosome A"/>
</dbReference>
<accession>A0A2N8ZFN8</accession>
<dbReference type="EMBL" id="LT960611">
    <property type="protein sequence ID" value="SON50727.1"/>
    <property type="molecule type" value="Genomic_DNA"/>
</dbReference>